<keyword evidence="3" id="KW-1185">Reference proteome</keyword>
<dbReference type="EMBL" id="NWSV01000002">
    <property type="protein sequence ID" value="PDT05919.1"/>
    <property type="molecule type" value="Genomic_DNA"/>
</dbReference>
<name>A0A2A6JIX0_9HYPH</name>
<organism evidence="2 3">
    <name type="scientific">Rhizobium chutanense</name>
    <dbReference type="NCBI Taxonomy" id="2035448"/>
    <lineage>
        <taxon>Bacteria</taxon>
        <taxon>Pseudomonadati</taxon>
        <taxon>Pseudomonadota</taxon>
        <taxon>Alphaproteobacteria</taxon>
        <taxon>Hyphomicrobiales</taxon>
        <taxon>Rhizobiaceae</taxon>
        <taxon>Rhizobium/Agrobacterium group</taxon>
        <taxon>Rhizobium</taxon>
    </lineage>
</organism>
<evidence type="ECO:0000313" key="2">
    <source>
        <dbReference type="EMBL" id="PDT05919.1"/>
    </source>
</evidence>
<comment type="caution">
    <text evidence="2">The sequence shown here is derived from an EMBL/GenBank/DDBJ whole genome shotgun (WGS) entry which is preliminary data.</text>
</comment>
<dbReference type="AlphaFoldDB" id="A0A2A6JIX0"/>
<feature type="region of interest" description="Disordered" evidence="1">
    <location>
        <begin position="16"/>
        <end position="72"/>
    </location>
</feature>
<sequence length="94" mass="9870">MERAIFSLISTTQPQASMGTAAISSPPSFLSSGLTRGMSQESSAPKSLGAGDPTLPSYESFTTPTRGGWIPVTSTGMREYEATILPFVALEGMH</sequence>
<reference evidence="2 3" key="1">
    <citation type="submission" date="2017-09" db="EMBL/GenBank/DDBJ databases">
        <title>Comparative genomics of rhizobia isolated from Phaseolus vulgaris in China.</title>
        <authorList>
            <person name="Tong W."/>
        </authorList>
    </citation>
    <scope>NUCLEOTIDE SEQUENCE [LARGE SCALE GENOMIC DNA]</scope>
    <source>
        <strain evidence="2 3">C5</strain>
    </source>
</reference>
<gene>
    <name evidence="2" type="ORF">CO666_04830</name>
</gene>
<dbReference type="Proteomes" id="UP000220768">
    <property type="component" value="Unassembled WGS sequence"/>
</dbReference>
<evidence type="ECO:0000313" key="3">
    <source>
        <dbReference type="Proteomes" id="UP000220768"/>
    </source>
</evidence>
<accession>A0A2A6JIX0</accession>
<proteinExistence type="predicted"/>
<protein>
    <submittedName>
        <fullName evidence="2">Uncharacterized protein</fullName>
    </submittedName>
</protein>
<evidence type="ECO:0000256" key="1">
    <source>
        <dbReference type="SAM" id="MobiDB-lite"/>
    </source>
</evidence>
<feature type="compositionally biased region" description="Polar residues" evidence="1">
    <location>
        <begin position="16"/>
        <end position="45"/>
    </location>
</feature>